<feature type="transmembrane region" description="Helical" evidence="2">
    <location>
        <begin position="34"/>
        <end position="53"/>
    </location>
</feature>
<gene>
    <name evidence="3" type="ORF">B0H66DRAFT_600313</name>
</gene>
<sequence length="319" mass="35255">MADDARLLRIITIATFLPAFPLCIAHGTLSHNPVPAVGLVPLAFSASVSIFLLSRHRSKGKKVDDDGEEGAGASHLGEEHHELAEPERRSPEAALAHPILVFFVDAILAAALMVVLVFTWIRTPVTNSPDLAMLAAYTTMPLFVNFLVHLYLAVREFAAGLALHGLLQWAAWHTVPPDCPHCGSRLRPDTLPTLPWVESMSAPKVSFPRFSMPSIPRPSLPNIKMKAPEWKTPAWLKGRRQGSQYASLFVNNEEYEDEDNRERYRDEPDEPIVHPEPSAATAGPVEEQEPVVEEVVVARNHKKSRSTPAPFGEEEAAWP</sequence>
<comment type="caution">
    <text evidence="3">The sequence shown here is derived from an EMBL/GenBank/DDBJ whole genome shotgun (WGS) entry which is preliminary data.</text>
</comment>
<proteinExistence type="predicted"/>
<name>A0AAE0MCP0_9PEZI</name>
<feature type="transmembrane region" description="Helical" evidence="2">
    <location>
        <begin position="99"/>
        <end position="121"/>
    </location>
</feature>
<evidence type="ECO:0000256" key="2">
    <source>
        <dbReference type="SAM" id="Phobius"/>
    </source>
</evidence>
<reference evidence="3" key="1">
    <citation type="journal article" date="2023" name="Mol. Phylogenet. Evol.">
        <title>Genome-scale phylogeny and comparative genomics of the fungal order Sordariales.</title>
        <authorList>
            <person name="Hensen N."/>
            <person name="Bonometti L."/>
            <person name="Westerberg I."/>
            <person name="Brannstrom I.O."/>
            <person name="Guillou S."/>
            <person name="Cros-Aarteil S."/>
            <person name="Calhoun S."/>
            <person name="Haridas S."/>
            <person name="Kuo A."/>
            <person name="Mondo S."/>
            <person name="Pangilinan J."/>
            <person name="Riley R."/>
            <person name="LaButti K."/>
            <person name="Andreopoulos B."/>
            <person name="Lipzen A."/>
            <person name="Chen C."/>
            <person name="Yan M."/>
            <person name="Daum C."/>
            <person name="Ng V."/>
            <person name="Clum A."/>
            <person name="Steindorff A."/>
            <person name="Ohm R.A."/>
            <person name="Martin F."/>
            <person name="Silar P."/>
            <person name="Natvig D.O."/>
            <person name="Lalanne C."/>
            <person name="Gautier V."/>
            <person name="Ament-Velasquez S.L."/>
            <person name="Kruys A."/>
            <person name="Hutchinson M.I."/>
            <person name="Powell A.J."/>
            <person name="Barry K."/>
            <person name="Miller A.N."/>
            <person name="Grigoriev I.V."/>
            <person name="Debuchy R."/>
            <person name="Gladieux P."/>
            <person name="Hiltunen Thoren M."/>
            <person name="Johannesson H."/>
        </authorList>
    </citation>
    <scope>NUCLEOTIDE SEQUENCE</scope>
    <source>
        <strain evidence="3">CBS 118394</strain>
    </source>
</reference>
<keyword evidence="2" id="KW-0812">Transmembrane</keyword>
<dbReference type="EMBL" id="JAUEDM010000002">
    <property type="protein sequence ID" value="KAK3326179.1"/>
    <property type="molecule type" value="Genomic_DNA"/>
</dbReference>
<reference evidence="3" key="2">
    <citation type="submission" date="2023-06" db="EMBL/GenBank/DDBJ databases">
        <authorList>
            <consortium name="Lawrence Berkeley National Laboratory"/>
            <person name="Haridas S."/>
            <person name="Hensen N."/>
            <person name="Bonometti L."/>
            <person name="Westerberg I."/>
            <person name="Brannstrom I.O."/>
            <person name="Guillou S."/>
            <person name="Cros-Aarteil S."/>
            <person name="Calhoun S."/>
            <person name="Kuo A."/>
            <person name="Mondo S."/>
            <person name="Pangilinan J."/>
            <person name="Riley R."/>
            <person name="Labutti K."/>
            <person name="Andreopoulos B."/>
            <person name="Lipzen A."/>
            <person name="Chen C."/>
            <person name="Yanf M."/>
            <person name="Daum C."/>
            <person name="Ng V."/>
            <person name="Clum A."/>
            <person name="Steindorff A."/>
            <person name="Ohm R."/>
            <person name="Martin F."/>
            <person name="Silar P."/>
            <person name="Natvig D."/>
            <person name="Lalanne C."/>
            <person name="Gautier V."/>
            <person name="Ament-Velasquez S.L."/>
            <person name="Kruys A."/>
            <person name="Hutchinson M.I."/>
            <person name="Powell A.J."/>
            <person name="Barry K."/>
            <person name="Miller A.N."/>
            <person name="Grigoriev I.V."/>
            <person name="Debuchy R."/>
            <person name="Gladieux P."/>
            <person name="Thoren M.H."/>
            <person name="Johannesson H."/>
        </authorList>
    </citation>
    <scope>NUCLEOTIDE SEQUENCE</scope>
    <source>
        <strain evidence="3">CBS 118394</strain>
    </source>
</reference>
<accession>A0AAE0MCP0</accession>
<feature type="transmembrane region" description="Helical" evidence="2">
    <location>
        <begin position="133"/>
        <end position="154"/>
    </location>
</feature>
<feature type="region of interest" description="Disordered" evidence="1">
    <location>
        <begin position="60"/>
        <end position="88"/>
    </location>
</feature>
<keyword evidence="2" id="KW-0472">Membrane</keyword>
<evidence type="ECO:0000256" key="1">
    <source>
        <dbReference type="SAM" id="MobiDB-lite"/>
    </source>
</evidence>
<feature type="transmembrane region" description="Helical" evidence="2">
    <location>
        <begin position="7"/>
        <end position="28"/>
    </location>
</feature>
<protein>
    <submittedName>
        <fullName evidence="3">Uncharacterized protein</fullName>
    </submittedName>
</protein>
<keyword evidence="4" id="KW-1185">Reference proteome</keyword>
<evidence type="ECO:0000313" key="3">
    <source>
        <dbReference type="EMBL" id="KAK3326179.1"/>
    </source>
</evidence>
<feature type="compositionally biased region" description="Basic and acidic residues" evidence="1">
    <location>
        <begin position="76"/>
        <end position="88"/>
    </location>
</feature>
<dbReference type="Proteomes" id="UP001283341">
    <property type="component" value="Unassembled WGS sequence"/>
</dbReference>
<evidence type="ECO:0000313" key="4">
    <source>
        <dbReference type="Proteomes" id="UP001283341"/>
    </source>
</evidence>
<dbReference type="AlphaFoldDB" id="A0AAE0MCP0"/>
<organism evidence="3 4">
    <name type="scientific">Apodospora peruviana</name>
    <dbReference type="NCBI Taxonomy" id="516989"/>
    <lineage>
        <taxon>Eukaryota</taxon>
        <taxon>Fungi</taxon>
        <taxon>Dikarya</taxon>
        <taxon>Ascomycota</taxon>
        <taxon>Pezizomycotina</taxon>
        <taxon>Sordariomycetes</taxon>
        <taxon>Sordariomycetidae</taxon>
        <taxon>Sordariales</taxon>
        <taxon>Lasiosphaeriaceae</taxon>
        <taxon>Apodospora</taxon>
    </lineage>
</organism>
<feature type="region of interest" description="Disordered" evidence="1">
    <location>
        <begin position="247"/>
        <end position="319"/>
    </location>
</feature>
<keyword evidence="2" id="KW-1133">Transmembrane helix</keyword>